<evidence type="ECO:0000313" key="6">
    <source>
        <dbReference type="EMBL" id="KAK5648763.1"/>
    </source>
</evidence>
<evidence type="ECO:0000256" key="3">
    <source>
        <dbReference type="ARBA" id="ARBA00022679"/>
    </source>
</evidence>
<dbReference type="PROSITE" id="PS00375">
    <property type="entry name" value="UDPGT"/>
    <property type="match status" value="1"/>
</dbReference>
<dbReference type="InterPro" id="IPR002213">
    <property type="entry name" value="UDP_glucos_trans"/>
</dbReference>
<dbReference type="GO" id="GO:0015020">
    <property type="term" value="F:glucuronosyltransferase activity"/>
    <property type="evidence" value="ECO:0007669"/>
    <property type="project" value="UniProtKB-EC"/>
</dbReference>
<keyword evidence="2 4" id="KW-0328">Glycosyltransferase</keyword>
<dbReference type="PANTHER" id="PTHR48043:SF159">
    <property type="entry name" value="EG:EG0003.4 PROTEIN-RELATED"/>
    <property type="match status" value="1"/>
</dbReference>
<dbReference type="EC" id="2.4.1.17" evidence="5"/>
<evidence type="ECO:0000256" key="2">
    <source>
        <dbReference type="ARBA" id="ARBA00022676"/>
    </source>
</evidence>
<dbReference type="EMBL" id="JAVRBK010000002">
    <property type="protein sequence ID" value="KAK5648763.1"/>
    <property type="molecule type" value="Genomic_DNA"/>
</dbReference>
<comment type="subcellular location">
    <subcellularLocation>
        <location evidence="5">Membrane</location>
        <topology evidence="5">Single-pass membrane protein</topology>
    </subcellularLocation>
</comment>
<dbReference type="FunFam" id="3.40.50.2000:FF:000021">
    <property type="entry name" value="UDP-glucuronosyltransferase"/>
    <property type="match status" value="1"/>
</dbReference>
<accession>A0AAN7VSI1</accession>
<protein>
    <recommendedName>
        <fullName evidence="5">UDP-glucuronosyltransferase</fullName>
        <ecNumber evidence="5">2.4.1.17</ecNumber>
    </recommendedName>
</protein>
<name>A0AAN7VSI1_9COLE</name>
<comment type="catalytic activity">
    <reaction evidence="5">
        <text>glucuronate acceptor + UDP-alpha-D-glucuronate = acceptor beta-D-glucuronoside + UDP + H(+)</text>
        <dbReference type="Rhea" id="RHEA:21032"/>
        <dbReference type="ChEBI" id="CHEBI:15378"/>
        <dbReference type="ChEBI" id="CHEBI:58052"/>
        <dbReference type="ChEBI" id="CHEBI:58223"/>
        <dbReference type="ChEBI" id="CHEBI:132367"/>
        <dbReference type="ChEBI" id="CHEBI:132368"/>
        <dbReference type="EC" id="2.4.1.17"/>
    </reaction>
</comment>
<keyword evidence="7" id="KW-1185">Reference proteome</keyword>
<comment type="similarity">
    <text evidence="1 4">Belongs to the UDP-glycosyltransferase family.</text>
</comment>
<keyword evidence="5" id="KW-0812">Transmembrane</keyword>
<organism evidence="6 7">
    <name type="scientific">Pyrocoelia pectoralis</name>
    <dbReference type="NCBI Taxonomy" id="417401"/>
    <lineage>
        <taxon>Eukaryota</taxon>
        <taxon>Metazoa</taxon>
        <taxon>Ecdysozoa</taxon>
        <taxon>Arthropoda</taxon>
        <taxon>Hexapoda</taxon>
        <taxon>Insecta</taxon>
        <taxon>Pterygota</taxon>
        <taxon>Neoptera</taxon>
        <taxon>Endopterygota</taxon>
        <taxon>Coleoptera</taxon>
        <taxon>Polyphaga</taxon>
        <taxon>Elateriformia</taxon>
        <taxon>Elateroidea</taxon>
        <taxon>Lampyridae</taxon>
        <taxon>Lampyrinae</taxon>
        <taxon>Pyrocoelia</taxon>
    </lineage>
</organism>
<reference evidence="6 7" key="1">
    <citation type="journal article" date="2024" name="Insects">
        <title>An Improved Chromosome-Level Genome Assembly of the Firefly Pyrocoelia pectoralis.</title>
        <authorList>
            <person name="Fu X."/>
            <person name="Meyer-Rochow V.B."/>
            <person name="Ballantyne L."/>
            <person name="Zhu X."/>
        </authorList>
    </citation>
    <scope>NUCLEOTIDE SEQUENCE [LARGE SCALE GENOMIC DNA]</scope>
    <source>
        <strain evidence="6">XCY_ONT2</strain>
    </source>
</reference>
<feature type="transmembrane region" description="Helical" evidence="5">
    <location>
        <begin position="472"/>
        <end position="492"/>
    </location>
</feature>
<evidence type="ECO:0000256" key="5">
    <source>
        <dbReference type="RuleBase" id="RU362059"/>
    </source>
</evidence>
<dbReference type="InterPro" id="IPR050271">
    <property type="entry name" value="UDP-glycosyltransferase"/>
</dbReference>
<gene>
    <name evidence="6" type="ORF">RI129_003655</name>
</gene>
<keyword evidence="3 4" id="KW-0808">Transferase</keyword>
<proteinExistence type="inferred from homology"/>
<dbReference type="Proteomes" id="UP001329430">
    <property type="component" value="Chromosome 2"/>
</dbReference>
<dbReference type="Gene3D" id="3.40.50.2000">
    <property type="entry name" value="Glycogen Phosphorylase B"/>
    <property type="match status" value="1"/>
</dbReference>
<feature type="signal peptide" evidence="5">
    <location>
        <begin position="1"/>
        <end position="16"/>
    </location>
</feature>
<keyword evidence="5" id="KW-0732">Signal</keyword>
<dbReference type="SUPFAM" id="SSF53756">
    <property type="entry name" value="UDP-Glycosyltransferase/glycogen phosphorylase"/>
    <property type="match status" value="1"/>
</dbReference>
<keyword evidence="5" id="KW-0472">Membrane</keyword>
<dbReference type="CDD" id="cd03784">
    <property type="entry name" value="GT1_Gtf-like"/>
    <property type="match status" value="1"/>
</dbReference>
<dbReference type="GO" id="GO:0016020">
    <property type="term" value="C:membrane"/>
    <property type="evidence" value="ECO:0007669"/>
    <property type="project" value="UniProtKB-SubCell"/>
</dbReference>
<dbReference type="AlphaFoldDB" id="A0AAN7VSI1"/>
<dbReference type="Pfam" id="PF00201">
    <property type="entry name" value="UDPGT"/>
    <property type="match status" value="1"/>
</dbReference>
<evidence type="ECO:0000256" key="4">
    <source>
        <dbReference type="RuleBase" id="RU003718"/>
    </source>
</evidence>
<comment type="caution">
    <text evidence="6">The sequence shown here is derived from an EMBL/GenBank/DDBJ whole genome shotgun (WGS) entry which is preliminary data.</text>
</comment>
<evidence type="ECO:0000313" key="7">
    <source>
        <dbReference type="Proteomes" id="UP001329430"/>
    </source>
</evidence>
<sequence>MWAIFFILITKHAVFCSNILFIAQLPSPSHYLWNKKLSLELVKNGHNITLVTHDVDKEIINNFTVITLEELNEIEKNRFIMDDLVSDSSIFNYNSKFLSFVDELCQLDIKSDGFKELMNYPVDFKFDLVIFDISNIICLYGLVSKFNSPPIIGVSALTLTPQTFYALANPLYTSYMPYYFTKFTNQMSLIERLLNLVYTWYDFISFGYLSKSRQEGVSKIAFGINSPSIHEMERNISLFLLNYDPILDYPIPLLPNIIPIGGLHAGAPKPLSQDLEIIINNHPHDIIYFALGTNLPPQVLSNNQVEVILKVFAKLPQLVLWKYNGKLSNNVPENVIIRKWFQQNDILAHSKTKLFITHCGALGTQEAMYHGVPMVGIPYFFDQHSNAQKLALKQVAVIFDHNDFTFENFYGVIREVLDNPKYKKNVDFISQMYKRQPQSAMERAVFWIEHVLRYGTVEYLNTPARDMPLYKLYNFDVYLLLICSFSLVGLFIKQITLRLVRTVFPKPVKEKVT</sequence>
<keyword evidence="5" id="KW-1133">Transmembrane helix</keyword>
<feature type="chain" id="PRO_5042670150" description="UDP-glucuronosyltransferase" evidence="5">
    <location>
        <begin position="17"/>
        <end position="513"/>
    </location>
</feature>
<dbReference type="PANTHER" id="PTHR48043">
    <property type="entry name" value="EG:EG0003.4 PROTEIN-RELATED"/>
    <property type="match status" value="1"/>
</dbReference>
<evidence type="ECO:0000256" key="1">
    <source>
        <dbReference type="ARBA" id="ARBA00009995"/>
    </source>
</evidence>
<dbReference type="InterPro" id="IPR035595">
    <property type="entry name" value="UDP_glycos_trans_CS"/>
</dbReference>